<dbReference type="OrthoDB" id="265717at2759"/>
<name>A0A2J6TVB5_9HELO</name>
<organism evidence="1 2">
    <name type="scientific">Hyaloscypha bicolor E</name>
    <dbReference type="NCBI Taxonomy" id="1095630"/>
    <lineage>
        <taxon>Eukaryota</taxon>
        <taxon>Fungi</taxon>
        <taxon>Dikarya</taxon>
        <taxon>Ascomycota</taxon>
        <taxon>Pezizomycotina</taxon>
        <taxon>Leotiomycetes</taxon>
        <taxon>Helotiales</taxon>
        <taxon>Hyaloscyphaceae</taxon>
        <taxon>Hyaloscypha</taxon>
        <taxon>Hyaloscypha bicolor</taxon>
    </lineage>
</organism>
<gene>
    <name evidence="1" type="ORF">K444DRAFT_1786</name>
</gene>
<dbReference type="GeneID" id="36578881"/>
<evidence type="ECO:0000313" key="1">
    <source>
        <dbReference type="EMBL" id="PMD66898.1"/>
    </source>
</evidence>
<accession>A0A2J6TVB5</accession>
<dbReference type="RefSeq" id="XP_024743802.1">
    <property type="nucleotide sequence ID" value="XM_024870799.1"/>
</dbReference>
<dbReference type="InParanoid" id="A0A2J6TVB5"/>
<proteinExistence type="predicted"/>
<dbReference type="EMBL" id="KZ613740">
    <property type="protein sequence ID" value="PMD66898.1"/>
    <property type="molecule type" value="Genomic_DNA"/>
</dbReference>
<dbReference type="STRING" id="1095630.A0A2J6TVB5"/>
<reference evidence="1 2" key="1">
    <citation type="submission" date="2016-04" db="EMBL/GenBank/DDBJ databases">
        <title>A degradative enzymes factory behind the ericoid mycorrhizal symbiosis.</title>
        <authorList>
            <consortium name="DOE Joint Genome Institute"/>
            <person name="Martino E."/>
            <person name="Morin E."/>
            <person name="Grelet G."/>
            <person name="Kuo A."/>
            <person name="Kohler A."/>
            <person name="Daghino S."/>
            <person name="Barry K."/>
            <person name="Choi C."/>
            <person name="Cichocki N."/>
            <person name="Clum A."/>
            <person name="Copeland A."/>
            <person name="Hainaut M."/>
            <person name="Haridas S."/>
            <person name="Labutti K."/>
            <person name="Lindquist E."/>
            <person name="Lipzen A."/>
            <person name="Khouja H.-R."/>
            <person name="Murat C."/>
            <person name="Ohm R."/>
            <person name="Olson A."/>
            <person name="Spatafora J."/>
            <person name="Veneault-Fourrey C."/>
            <person name="Henrissat B."/>
            <person name="Grigoriev I."/>
            <person name="Martin F."/>
            <person name="Perotto S."/>
        </authorList>
    </citation>
    <scope>NUCLEOTIDE SEQUENCE [LARGE SCALE GENOMIC DNA]</scope>
    <source>
        <strain evidence="1 2">E</strain>
    </source>
</reference>
<keyword evidence="2" id="KW-1185">Reference proteome</keyword>
<dbReference type="Proteomes" id="UP000235371">
    <property type="component" value="Unassembled WGS sequence"/>
</dbReference>
<evidence type="ECO:0000313" key="2">
    <source>
        <dbReference type="Proteomes" id="UP000235371"/>
    </source>
</evidence>
<protein>
    <submittedName>
        <fullName evidence="1">Uncharacterized protein</fullName>
    </submittedName>
</protein>
<sequence length="105" mass="11978">MGVDCGFDIYPPLERTKANQEQYELFLREVVDTYGPRDSDDAKQSGGGSVLRVNAESEESYIDFEVGEHPYLPRQCEHFLRFSSKISGRSLAEPYIRGVCKIVKR</sequence>
<dbReference type="AlphaFoldDB" id="A0A2J6TVB5"/>